<protein>
    <recommendedName>
        <fullName evidence="3">HNH endonuclease</fullName>
    </recommendedName>
</protein>
<reference evidence="2" key="1">
    <citation type="submission" date="2020-03" db="EMBL/GenBank/DDBJ databases">
        <title>The deep terrestrial virosphere.</title>
        <authorList>
            <person name="Holmfeldt K."/>
            <person name="Nilsson E."/>
            <person name="Simone D."/>
            <person name="Lopez-Fernandez M."/>
            <person name="Wu X."/>
            <person name="de Brujin I."/>
            <person name="Lundin D."/>
            <person name="Andersson A."/>
            <person name="Bertilsson S."/>
            <person name="Dopson M."/>
        </authorList>
    </citation>
    <scope>NUCLEOTIDE SEQUENCE</scope>
    <source>
        <strain evidence="1">MM415A04854</strain>
        <strain evidence="2">MM415B05430</strain>
    </source>
</reference>
<dbReference type="EMBL" id="MT143308">
    <property type="protein sequence ID" value="QJA95363.1"/>
    <property type="molecule type" value="Genomic_DNA"/>
</dbReference>
<evidence type="ECO:0008006" key="3">
    <source>
        <dbReference type="Google" id="ProtNLM"/>
    </source>
</evidence>
<dbReference type="Gene3D" id="3.30.40.220">
    <property type="match status" value="1"/>
</dbReference>
<accession>A0A6M3LLG9</accession>
<name>A0A6M3LLG9_9ZZZZ</name>
<evidence type="ECO:0000313" key="2">
    <source>
        <dbReference type="EMBL" id="QJA95363.1"/>
    </source>
</evidence>
<dbReference type="AlphaFoldDB" id="A0A6M3LLG9"/>
<proteinExistence type="predicted"/>
<organism evidence="2">
    <name type="scientific">viral metagenome</name>
    <dbReference type="NCBI Taxonomy" id="1070528"/>
    <lineage>
        <taxon>unclassified sequences</taxon>
        <taxon>metagenomes</taxon>
        <taxon>organismal metagenomes</taxon>
    </lineage>
</organism>
<sequence>MAYAKEYYELHRREIREYQRNYRANNSKWRESNERWNNANRDKMRDYRDNYNRSPKGTYTRLKGRAKHDGIYFGLELNEFLEWYGKQNNKCHYCGKILSFTKGQKMMDGYSVDRKNNDLGYVIDNIVFSCNRCNMAKGSWFTEEQMLEIAKKYFQSGK</sequence>
<gene>
    <name evidence="1" type="ORF">MM415A04854_0006</name>
    <name evidence="2" type="ORF">MM415B05430_0008</name>
</gene>
<dbReference type="EMBL" id="MT141689">
    <property type="protein sequence ID" value="QJA69243.1"/>
    <property type="molecule type" value="Genomic_DNA"/>
</dbReference>
<evidence type="ECO:0000313" key="1">
    <source>
        <dbReference type="EMBL" id="QJA69243.1"/>
    </source>
</evidence>